<dbReference type="GO" id="GO:0031522">
    <property type="term" value="C:cell envelope Sec protein transport complex"/>
    <property type="evidence" value="ECO:0007669"/>
    <property type="project" value="TreeGrafter"/>
</dbReference>
<proteinExistence type="predicted"/>
<organism evidence="5 6">
    <name type="scientific">Effusibacillus dendaii</name>
    <dbReference type="NCBI Taxonomy" id="2743772"/>
    <lineage>
        <taxon>Bacteria</taxon>
        <taxon>Bacillati</taxon>
        <taxon>Bacillota</taxon>
        <taxon>Bacilli</taxon>
        <taxon>Bacillales</taxon>
        <taxon>Alicyclobacillaceae</taxon>
        <taxon>Effusibacillus</taxon>
    </lineage>
</organism>
<dbReference type="GO" id="GO:0006886">
    <property type="term" value="P:intracellular protein transport"/>
    <property type="evidence" value="ECO:0007669"/>
    <property type="project" value="InterPro"/>
</dbReference>
<dbReference type="SMART" id="SM00957">
    <property type="entry name" value="SecA_DEAD"/>
    <property type="match status" value="1"/>
</dbReference>
<evidence type="ECO:0000256" key="2">
    <source>
        <dbReference type="ARBA" id="ARBA00022927"/>
    </source>
</evidence>
<keyword evidence="2" id="KW-0813">Transport</keyword>
<dbReference type="Gene3D" id="3.40.50.300">
    <property type="entry name" value="P-loop containing nucleotide triphosphate hydrolases"/>
    <property type="match status" value="1"/>
</dbReference>
<dbReference type="SUPFAM" id="SSF52540">
    <property type="entry name" value="P-loop containing nucleoside triphosphate hydrolases"/>
    <property type="match status" value="1"/>
</dbReference>
<feature type="domain" description="SecA family profile" evidence="4">
    <location>
        <begin position="50"/>
        <end position="219"/>
    </location>
</feature>
<dbReference type="PANTHER" id="PTHR30612:SF0">
    <property type="entry name" value="CHLOROPLAST PROTEIN-TRANSPORTING ATPASE"/>
    <property type="match status" value="1"/>
</dbReference>
<dbReference type="GO" id="GO:0017038">
    <property type="term" value="P:protein import"/>
    <property type="evidence" value="ECO:0007669"/>
    <property type="project" value="InterPro"/>
</dbReference>
<keyword evidence="1" id="KW-0472">Membrane</keyword>
<protein>
    <recommendedName>
        <fullName evidence="4">SecA family profile domain-containing protein</fullName>
    </recommendedName>
</protein>
<dbReference type="KEGG" id="eff:skT53_28750"/>
<dbReference type="CDD" id="cd17928">
    <property type="entry name" value="DEXDc_SecA"/>
    <property type="match status" value="1"/>
</dbReference>
<evidence type="ECO:0000256" key="3">
    <source>
        <dbReference type="ARBA" id="ARBA00023010"/>
    </source>
</evidence>
<keyword evidence="2" id="KW-0653">Protein transport</keyword>
<evidence type="ECO:0000313" key="5">
    <source>
        <dbReference type="EMBL" id="BCJ87890.1"/>
    </source>
</evidence>
<dbReference type="PROSITE" id="PS51196">
    <property type="entry name" value="SECA_MOTOR_DEAD"/>
    <property type="match status" value="1"/>
</dbReference>
<dbReference type="InterPro" id="IPR027417">
    <property type="entry name" value="P-loop_NTPase"/>
</dbReference>
<sequence length="219" mass="24695">MLNFGDIVTFFSFGHTRKGWYTRRCIKAQKSGSFNIDEFREGEEWNQTMIGLLKKIVGDTNEREVKKLYKVVEIINHLEPSVAGLSNEQLAARTIEFKERLANGEPLDDLLPETYAVVRETAKRVLGKRHYDVQLLGGIVLHQGRIAEMRTGEGKTLVATLPSYLNALTGKGVHVITVNDYLARRDAEEMGQVHRFLGLQVGLNINGMEPAQKKTSVRL</sequence>
<dbReference type="InterPro" id="IPR014018">
    <property type="entry name" value="SecA_motor_DEAD"/>
</dbReference>
<dbReference type="PANTHER" id="PTHR30612">
    <property type="entry name" value="SECA INNER MEMBRANE COMPONENT OF SEC PROTEIN SECRETION SYSTEM"/>
    <property type="match status" value="1"/>
</dbReference>
<dbReference type="Proteomes" id="UP000593802">
    <property type="component" value="Chromosome"/>
</dbReference>
<evidence type="ECO:0000256" key="1">
    <source>
        <dbReference type="ARBA" id="ARBA00022475"/>
    </source>
</evidence>
<dbReference type="GO" id="GO:0005524">
    <property type="term" value="F:ATP binding"/>
    <property type="evidence" value="ECO:0007669"/>
    <property type="project" value="InterPro"/>
</dbReference>
<keyword evidence="6" id="KW-1185">Reference proteome</keyword>
<dbReference type="PRINTS" id="PR00906">
    <property type="entry name" value="SECA"/>
</dbReference>
<evidence type="ECO:0000259" key="4">
    <source>
        <dbReference type="PROSITE" id="PS51196"/>
    </source>
</evidence>
<name>A0A7I8DH21_9BACL</name>
<dbReference type="EMBL" id="AP023366">
    <property type="protein sequence ID" value="BCJ87890.1"/>
    <property type="molecule type" value="Genomic_DNA"/>
</dbReference>
<keyword evidence="1" id="KW-1003">Cell membrane</keyword>
<dbReference type="GO" id="GO:0005829">
    <property type="term" value="C:cytosol"/>
    <property type="evidence" value="ECO:0007669"/>
    <property type="project" value="TreeGrafter"/>
</dbReference>
<keyword evidence="3" id="KW-0811">Translocation</keyword>
<dbReference type="GO" id="GO:0006605">
    <property type="term" value="P:protein targeting"/>
    <property type="evidence" value="ECO:0007669"/>
    <property type="project" value="InterPro"/>
</dbReference>
<dbReference type="InterPro" id="IPR011115">
    <property type="entry name" value="SecA_DEAD"/>
</dbReference>
<dbReference type="InterPro" id="IPR000185">
    <property type="entry name" value="SecA"/>
</dbReference>
<dbReference type="Pfam" id="PF07517">
    <property type="entry name" value="SecA_DEAD"/>
    <property type="match status" value="1"/>
</dbReference>
<dbReference type="GO" id="GO:0043952">
    <property type="term" value="P:protein transport by the Sec complex"/>
    <property type="evidence" value="ECO:0007669"/>
    <property type="project" value="TreeGrafter"/>
</dbReference>
<evidence type="ECO:0000313" key="6">
    <source>
        <dbReference type="Proteomes" id="UP000593802"/>
    </source>
</evidence>
<accession>A0A7I8DH21</accession>
<dbReference type="GO" id="GO:0005886">
    <property type="term" value="C:plasma membrane"/>
    <property type="evidence" value="ECO:0007669"/>
    <property type="project" value="TreeGrafter"/>
</dbReference>
<reference evidence="5 6" key="1">
    <citation type="submission" date="2020-08" db="EMBL/GenBank/DDBJ databases">
        <title>Complete Genome Sequence of Effusibacillus dendaii Strain skT53, Isolated from Farmland soil.</title>
        <authorList>
            <person name="Konishi T."/>
            <person name="Kawasaki H."/>
        </authorList>
    </citation>
    <scope>NUCLEOTIDE SEQUENCE [LARGE SCALE GENOMIC DNA]</scope>
    <source>
        <strain evidence="6">skT53</strain>
    </source>
</reference>
<dbReference type="AlphaFoldDB" id="A0A7I8DH21"/>
<gene>
    <name evidence="5" type="ORF">skT53_28750</name>
</gene>